<keyword evidence="13" id="KW-1185">Reference proteome</keyword>
<dbReference type="InterPro" id="IPR036621">
    <property type="entry name" value="Anticodon-bd_dom_sf"/>
</dbReference>
<evidence type="ECO:0000313" key="12">
    <source>
        <dbReference type="EMBL" id="KAK0549842.1"/>
    </source>
</evidence>
<evidence type="ECO:0000256" key="6">
    <source>
        <dbReference type="ARBA" id="ARBA00022917"/>
    </source>
</evidence>
<keyword evidence="4" id="KW-0547">Nucleotide-binding</keyword>
<sequence length="596" mass="67156">MTSEETVAPTVATGAAAAAAAAAVDANAANAPTPPKNSSNSSKPKKEKQKKEPKPQSQAQTQQAGPSSKSKAAQADAELIGITVHKDGDFPEWYQQVLKKGDMLDYYDVSGCYILKPWSYFVWQTIQNFFDAEIKKLGVENCYFPMFVSSDVLEKEKDHIEGFAPEVAWVTRAGKSELEKPIAIRPTSETVMYPYYAKWIRSYRDLPLKLNQWNSVVRWEFKHPQPFLRTREFLWQEGHTAHLTLEEADKEVKQILDLYRQVYVDLLAVPVVPGVKSEKEKFAGGYYTTTVEGFVPTTGRGIQGATSHCLGQNFSKMFNISVEDPDCAEDLRGTPEGRKFAWQNSWGLSTRTIGVMTMVHGDDRGLVMPPRVAQIQVVIVPCGITVKTTDEDRAALAAACERVAKTLTEAGIRTKYDDRDNYSPGYKFNDWELRGVPIRIEIGPKDLQKQAVLTAKRHLDIKDKDAKKSLPDDGLLPQEIKQMLDQIHNDMYEKAEREYASKRKVVELWDDFTKTLNDKNHVIIPWCEIEACEDQIKDRSARTEVEGEAQDERAPSMGAKSLCIPFDQAQFDDIAGKKCPNCGKDAKRWTMFGRSY</sequence>
<keyword evidence="7" id="KW-0030">Aminoacyl-tRNA synthetase</keyword>
<evidence type="ECO:0000313" key="13">
    <source>
        <dbReference type="Proteomes" id="UP001176517"/>
    </source>
</evidence>
<proteinExistence type="inferred from homology"/>
<evidence type="ECO:0000256" key="9">
    <source>
        <dbReference type="ARBA" id="ARBA00047671"/>
    </source>
</evidence>
<evidence type="ECO:0000256" key="5">
    <source>
        <dbReference type="ARBA" id="ARBA00022840"/>
    </source>
</evidence>
<evidence type="ECO:0000256" key="3">
    <source>
        <dbReference type="ARBA" id="ARBA00022598"/>
    </source>
</evidence>
<dbReference type="Pfam" id="PF03129">
    <property type="entry name" value="HGTP_anticodon"/>
    <property type="match status" value="1"/>
</dbReference>
<evidence type="ECO:0000256" key="8">
    <source>
        <dbReference type="ARBA" id="ARBA00029731"/>
    </source>
</evidence>
<dbReference type="CDD" id="cd00862">
    <property type="entry name" value="ProRS_anticodon_zinc"/>
    <property type="match status" value="1"/>
</dbReference>
<dbReference type="Pfam" id="PF00587">
    <property type="entry name" value="tRNA-synt_2b"/>
    <property type="match status" value="1"/>
</dbReference>
<dbReference type="SUPFAM" id="SSF55681">
    <property type="entry name" value="Class II aaRS and biotin synthetases"/>
    <property type="match status" value="1"/>
</dbReference>
<dbReference type="InterPro" id="IPR017449">
    <property type="entry name" value="Pro-tRNA_synth_II"/>
</dbReference>
<evidence type="ECO:0000256" key="2">
    <source>
        <dbReference type="ARBA" id="ARBA00012831"/>
    </source>
</evidence>
<feature type="compositionally biased region" description="Low complexity" evidence="10">
    <location>
        <begin position="1"/>
        <end position="42"/>
    </location>
</feature>
<dbReference type="GO" id="GO:0006433">
    <property type="term" value="P:prolyl-tRNA aminoacylation"/>
    <property type="evidence" value="ECO:0007669"/>
    <property type="project" value="InterPro"/>
</dbReference>
<reference evidence="12" key="1">
    <citation type="journal article" date="2023" name="PhytoFront">
        <title>Draft Genome Resources of Seven Strains of Tilletia horrida, Causal Agent of Kernel Smut of Rice.</title>
        <authorList>
            <person name="Khanal S."/>
            <person name="Antony Babu S."/>
            <person name="Zhou X.G."/>
        </authorList>
    </citation>
    <scope>NUCLEOTIDE SEQUENCE</scope>
    <source>
        <strain evidence="12">TX6</strain>
    </source>
</reference>
<organism evidence="12 13">
    <name type="scientific">Tilletia horrida</name>
    <dbReference type="NCBI Taxonomy" id="155126"/>
    <lineage>
        <taxon>Eukaryota</taxon>
        <taxon>Fungi</taxon>
        <taxon>Dikarya</taxon>
        <taxon>Basidiomycota</taxon>
        <taxon>Ustilaginomycotina</taxon>
        <taxon>Exobasidiomycetes</taxon>
        <taxon>Tilletiales</taxon>
        <taxon>Tilletiaceae</taxon>
        <taxon>Tilletia</taxon>
    </lineage>
</organism>
<comment type="similarity">
    <text evidence="1">Belongs to the class-II aminoacyl-tRNA synthetase family.</text>
</comment>
<accession>A0AAN6GRM0</accession>
<dbReference type="InterPro" id="IPR045864">
    <property type="entry name" value="aa-tRNA-synth_II/BPL/LPL"/>
</dbReference>
<keyword evidence="3 12" id="KW-0436">Ligase</keyword>
<feature type="compositionally biased region" description="Polar residues" evidence="10">
    <location>
        <begin position="61"/>
        <end position="71"/>
    </location>
</feature>
<dbReference type="FunFam" id="3.30.930.10:FF:000007">
    <property type="entry name" value="Bifunctional glutamate/proline--tRNA ligase"/>
    <property type="match status" value="1"/>
</dbReference>
<dbReference type="EMBL" id="JAPDMZ010000104">
    <property type="protein sequence ID" value="KAK0549842.1"/>
    <property type="molecule type" value="Genomic_DNA"/>
</dbReference>
<dbReference type="PRINTS" id="PR01046">
    <property type="entry name" value="TRNASYNTHPRO"/>
</dbReference>
<evidence type="ECO:0000259" key="11">
    <source>
        <dbReference type="PROSITE" id="PS50862"/>
    </source>
</evidence>
<dbReference type="Pfam" id="PF09180">
    <property type="entry name" value="ProRS-C_1"/>
    <property type="match status" value="1"/>
</dbReference>
<dbReference type="AlphaFoldDB" id="A0AAN6GRM0"/>
<dbReference type="InterPro" id="IPR002314">
    <property type="entry name" value="aa-tRNA-synt_IIb"/>
</dbReference>
<feature type="domain" description="Aminoacyl-transfer RNA synthetases class-II family profile" evidence="11">
    <location>
        <begin position="122"/>
        <end position="369"/>
    </location>
</feature>
<dbReference type="CDD" id="cd00778">
    <property type="entry name" value="ProRS_core_arch_euk"/>
    <property type="match status" value="1"/>
</dbReference>
<name>A0AAN6GRM0_9BASI</name>
<dbReference type="InterPro" id="IPR033721">
    <property type="entry name" value="ProRS_core_arch_euk"/>
</dbReference>
<dbReference type="Proteomes" id="UP001176517">
    <property type="component" value="Unassembled WGS sequence"/>
</dbReference>
<dbReference type="InterPro" id="IPR002316">
    <property type="entry name" value="Pro-tRNA-ligase_IIa"/>
</dbReference>
<dbReference type="GO" id="GO:0017101">
    <property type="term" value="C:aminoacyl-tRNA synthetase multienzyme complex"/>
    <property type="evidence" value="ECO:0007669"/>
    <property type="project" value="TreeGrafter"/>
</dbReference>
<dbReference type="NCBIfam" id="TIGR00408">
    <property type="entry name" value="proS_fam_I"/>
    <property type="match status" value="1"/>
</dbReference>
<evidence type="ECO:0000256" key="1">
    <source>
        <dbReference type="ARBA" id="ARBA00008226"/>
    </source>
</evidence>
<feature type="region of interest" description="Disordered" evidence="10">
    <location>
        <begin position="1"/>
        <end position="72"/>
    </location>
</feature>
<dbReference type="GO" id="GO:0005737">
    <property type="term" value="C:cytoplasm"/>
    <property type="evidence" value="ECO:0007669"/>
    <property type="project" value="InterPro"/>
</dbReference>
<gene>
    <name evidence="12" type="primary">PRS1</name>
    <name evidence="12" type="ORF">OC846_003913</name>
</gene>
<keyword evidence="5" id="KW-0067">ATP-binding</keyword>
<keyword evidence="6" id="KW-0648">Protein biosynthesis</keyword>
<dbReference type="GO" id="GO:0005524">
    <property type="term" value="F:ATP binding"/>
    <property type="evidence" value="ECO:0007669"/>
    <property type="project" value="UniProtKB-KW"/>
</dbReference>
<dbReference type="SUPFAM" id="SSF52954">
    <property type="entry name" value="Class II aaRS ABD-related"/>
    <property type="match status" value="1"/>
</dbReference>
<evidence type="ECO:0000256" key="4">
    <source>
        <dbReference type="ARBA" id="ARBA00022741"/>
    </source>
</evidence>
<dbReference type="InterPro" id="IPR016061">
    <property type="entry name" value="Pro-tRNA_ligase_II_C"/>
</dbReference>
<comment type="catalytic activity">
    <reaction evidence="9">
        <text>tRNA(Pro) + L-proline + ATP = L-prolyl-tRNA(Pro) + AMP + diphosphate</text>
        <dbReference type="Rhea" id="RHEA:14305"/>
        <dbReference type="Rhea" id="RHEA-COMP:9700"/>
        <dbReference type="Rhea" id="RHEA-COMP:9702"/>
        <dbReference type="ChEBI" id="CHEBI:30616"/>
        <dbReference type="ChEBI" id="CHEBI:33019"/>
        <dbReference type="ChEBI" id="CHEBI:60039"/>
        <dbReference type="ChEBI" id="CHEBI:78442"/>
        <dbReference type="ChEBI" id="CHEBI:78532"/>
        <dbReference type="ChEBI" id="CHEBI:456215"/>
        <dbReference type="EC" id="6.1.1.15"/>
    </reaction>
</comment>
<dbReference type="InterPro" id="IPR004154">
    <property type="entry name" value="Anticodon-bd"/>
</dbReference>
<dbReference type="FunFam" id="3.40.50.800:FF:000005">
    <property type="entry name" value="bifunctional glutamate/proline--tRNA ligase"/>
    <property type="match status" value="1"/>
</dbReference>
<dbReference type="FunFam" id="3.30.110.30:FF:000001">
    <property type="entry name" value="Bifunctional glutamate/proline--tRNA ligase"/>
    <property type="match status" value="1"/>
</dbReference>
<dbReference type="HAMAP" id="MF_01571">
    <property type="entry name" value="Pro_tRNA_synth_type3"/>
    <property type="match status" value="1"/>
</dbReference>
<dbReference type="PANTHER" id="PTHR43382:SF2">
    <property type="entry name" value="BIFUNCTIONAL GLUTAMATE_PROLINE--TRNA LIGASE"/>
    <property type="match status" value="1"/>
</dbReference>
<dbReference type="InterPro" id="IPR004499">
    <property type="entry name" value="Pro-tRNA-ligase_IIa_arc-type"/>
</dbReference>
<dbReference type="SUPFAM" id="SSF64586">
    <property type="entry name" value="C-terminal domain of ProRS"/>
    <property type="match status" value="1"/>
</dbReference>
<protein>
    <recommendedName>
        <fullName evidence="2">proline--tRNA ligase</fullName>
        <ecNumber evidence="2">6.1.1.15</ecNumber>
    </recommendedName>
    <alternativeName>
        <fullName evidence="8">Prolyl-tRNA synthetase</fullName>
    </alternativeName>
</protein>
<dbReference type="Gene3D" id="3.30.930.10">
    <property type="entry name" value="Bira Bifunctional Protein, Domain 2"/>
    <property type="match status" value="1"/>
</dbReference>
<dbReference type="PROSITE" id="PS50862">
    <property type="entry name" value="AA_TRNA_LIGASE_II"/>
    <property type="match status" value="1"/>
</dbReference>
<evidence type="ECO:0000256" key="10">
    <source>
        <dbReference type="SAM" id="MobiDB-lite"/>
    </source>
</evidence>
<dbReference type="InterPro" id="IPR006195">
    <property type="entry name" value="aa-tRNA-synth_II"/>
</dbReference>
<dbReference type="GO" id="GO:0004827">
    <property type="term" value="F:proline-tRNA ligase activity"/>
    <property type="evidence" value="ECO:0007669"/>
    <property type="project" value="UniProtKB-EC"/>
</dbReference>
<dbReference type="Gene3D" id="3.40.50.800">
    <property type="entry name" value="Anticodon-binding domain"/>
    <property type="match status" value="1"/>
</dbReference>
<dbReference type="EC" id="6.1.1.15" evidence="2"/>
<evidence type="ECO:0000256" key="7">
    <source>
        <dbReference type="ARBA" id="ARBA00023146"/>
    </source>
</evidence>
<dbReference type="PANTHER" id="PTHR43382">
    <property type="entry name" value="PROLYL-TRNA SYNTHETASE"/>
    <property type="match status" value="1"/>
</dbReference>
<dbReference type="SMART" id="SM00946">
    <property type="entry name" value="ProRS-C_1"/>
    <property type="match status" value="1"/>
</dbReference>
<comment type="caution">
    <text evidence="12">The sequence shown here is derived from an EMBL/GenBank/DDBJ whole genome shotgun (WGS) entry which is preliminary data.</text>
</comment>
<dbReference type="Gene3D" id="3.30.110.30">
    <property type="entry name" value="C-terminal domain of ProRS"/>
    <property type="match status" value="1"/>
</dbReference>